<dbReference type="EMBL" id="MCGO01000060">
    <property type="protein sequence ID" value="ORY35240.1"/>
    <property type="molecule type" value="Genomic_DNA"/>
</dbReference>
<accession>A0A1Y2BKU0</accession>
<name>A0A1Y2BKU0_9FUNG</name>
<proteinExistence type="predicted"/>
<dbReference type="Proteomes" id="UP000193642">
    <property type="component" value="Unassembled WGS sequence"/>
</dbReference>
<evidence type="ECO:0000313" key="4">
    <source>
        <dbReference type="Proteomes" id="UP000193642"/>
    </source>
</evidence>
<dbReference type="PROSITE" id="PS50927">
    <property type="entry name" value="BULB_LECTIN"/>
    <property type="match status" value="1"/>
</dbReference>
<evidence type="ECO:0000259" key="2">
    <source>
        <dbReference type="PROSITE" id="PS50927"/>
    </source>
</evidence>
<dbReference type="OrthoDB" id="2101244at2759"/>
<organism evidence="3 4">
    <name type="scientific">Rhizoclosmatium globosum</name>
    <dbReference type="NCBI Taxonomy" id="329046"/>
    <lineage>
        <taxon>Eukaryota</taxon>
        <taxon>Fungi</taxon>
        <taxon>Fungi incertae sedis</taxon>
        <taxon>Chytridiomycota</taxon>
        <taxon>Chytridiomycota incertae sedis</taxon>
        <taxon>Chytridiomycetes</taxon>
        <taxon>Chytridiales</taxon>
        <taxon>Chytriomycetaceae</taxon>
        <taxon>Rhizoclosmatium</taxon>
    </lineage>
</organism>
<comment type="caution">
    <text evidence="3">The sequence shown here is derived from an EMBL/GenBank/DDBJ whole genome shotgun (WGS) entry which is preliminary data.</text>
</comment>
<dbReference type="InterPro" id="IPR001480">
    <property type="entry name" value="Bulb-type_lectin_dom"/>
</dbReference>
<feature type="domain" description="Bulb-type lectin" evidence="2">
    <location>
        <begin position="50"/>
        <end position="170"/>
    </location>
</feature>
<feature type="chain" id="PRO_5013028185" description="Bulb-type lectin domain-containing protein" evidence="1">
    <location>
        <begin position="19"/>
        <end position="170"/>
    </location>
</feature>
<evidence type="ECO:0000313" key="3">
    <source>
        <dbReference type="EMBL" id="ORY35240.1"/>
    </source>
</evidence>
<protein>
    <recommendedName>
        <fullName evidence="2">Bulb-type lectin domain-containing protein</fullName>
    </recommendedName>
</protein>
<gene>
    <name evidence="3" type="ORF">BCR33DRAFT_722579</name>
</gene>
<dbReference type="Gene3D" id="2.90.10.30">
    <property type="match status" value="1"/>
</dbReference>
<reference evidence="3 4" key="1">
    <citation type="submission" date="2016-07" db="EMBL/GenBank/DDBJ databases">
        <title>Pervasive Adenine N6-methylation of Active Genes in Fungi.</title>
        <authorList>
            <consortium name="DOE Joint Genome Institute"/>
            <person name="Mondo S.J."/>
            <person name="Dannebaum R.O."/>
            <person name="Kuo R.C."/>
            <person name="Labutti K."/>
            <person name="Haridas S."/>
            <person name="Kuo A."/>
            <person name="Salamov A."/>
            <person name="Ahrendt S.R."/>
            <person name="Lipzen A."/>
            <person name="Sullivan W."/>
            <person name="Andreopoulos W.B."/>
            <person name="Clum A."/>
            <person name="Lindquist E."/>
            <person name="Daum C."/>
            <person name="Ramamoorthy G.K."/>
            <person name="Gryganskyi A."/>
            <person name="Culley D."/>
            <person name="Magnuson J.K."/>
            <person name="James T.Y."/>
            <person name="O'Malley M.A."/>
            <person name="Stajich J.E."/>
            <person name="Spatafora J.W."/>
            <person name="Visel A."/>
            <person name="Grigoriev I.V."/>
        </authorList>
    </citation>
    <scope>NUCLEOTIDE SEQUENCE [LARGE SCALE GENOMIC DNA]</scope>
    <source>
        <strain evidence="3 4">JEL800</strain>
    </source>
</reference>
<dbReference type="Gene3D" id="2.90.10.10">
    <property type="entry name" value="Bulb-type lectin domain"/>
    <property type="match status" value="1"/>
</dbReference>
<dbReference type="InterPro" id="IPR036426">
    <property type="entry name" value="Bulb-type_lectin_dom_sf"/>
</dbReference>
<sequence>MFALQLASLLLIACGALAQSCENLGDSTPYSKINAYYDVPGYAITLDADKRCLQPYYRISTCYKLSNPKGNKHLVMQPDGNAVIYGIGQGWGCNLSLGVCTKPVWNTQTWNKPGAYITVQDGRFLVYDASNQIIWGTNAGSPRTTQLCMQNDGNLVLYDNGRAIWDSKTY</sequence>
<feature type="signal peptide" evidence="1">
    <location>
        <begin position="1"/>
        <end position="18"/>
    </location>
</feature>
<dbReference type="SUPFAM" id="SSF51110">
    <property type="entry name" value="alpha-D-mannose-specific plant lectins"/>
    <property type="match status" value="2"/>
</dbReference>
<keyword evidence="1" id="KW-0732">Signal</keyword>
<keyword evidence="4" id="KW-1185">Reference proteome</keyword>
<evidence type="ECO:0000256" key="1">
    <source>
        <dbReference type="SAM" id="SignalP"/>
    </source>
</evidence>
<dbReference type="AlphaFoldDB" id="A0A1Y2BKU0"/>